<dbReference type="Proteomes" id="UP000063953">
    <property type="component" value="Chromosome"/>
</dbReference>
<dbReference type="Pfam" id="PF00849">
    <property type="entry name" value="PseudoU_synth_2"/>
    <property type="match status" value="1"/>
</dbReference>
<dbReference type="InterPro" id="IPR006145">
    <property type="entry name" value="PsdUridine_synth_RsuA/RluA"/>
</dbReference>
<evidence type="ECO:0000313" key="2">
    <source>
        <dbReference type="EMBL" id="AKX60297.1"/>
    </source>
</evidence>
<dbReference type="AlphaFoldDB" id="A0A0K1XGJ4"/>
<dbReference type="InterPro" id="IPR050188">
    <property type="entry name" value="RluA_PseudoU_synthase"/>
</dbReference>
<dbReference type="InterPro" id="IPR020103">
    <property type="entry name" value="PsdUridine_synth_cat_dom_sf"/>
</dbReference>
<reference evidence="2 3" key="1">
    <citation type="journal article" date="2015" name="Genome Announc.">
        <title>Genome Sequences of Oblitimonas alkaliphila gen. nov. sp. nov. (Proposed), a Novel Bacterium of the Pseudomonadaceae Family.</title>
        <authorList>
            <person name="Lauer A.C."/>
            <person name="Nicholson A.C."/>
            <person name="Humrighouse B.W."/>
            <person name="Emery B."/>
            <person name="Drobish A."/>
            <person name="Juieng P."/>
            <person name="Loparev V."/>
            <person name="McQuiston J.R."/>
        </authorList>
    </citation>
    <scope>NUCLEOTIDE SEQUENCE [LARGE SCALE GENOMIC DNA]</scope>
    <source>
        <strain evidence="2 3">E5571</strain>
    </source>
</reference>
<sequence>MHRHNSALIGASRVHLPAGNWPTVYAFLCEHFAQVSAEQWQQRFSRGRVLDQDAQPLALDTPYQQGQRVYYFREVAKETPVPFQADILFQNDDLLVVDKPHFLPVSPVGVYVEETLQRRLMRQLNNPQLTPIHRLDRLTAGLILFSTNSATRDAYQRLFREQQVKKRYEALAAPLPELSFPRVHCSRLVKGEPFFCMQEVAGEANSETRIEVAEKQADYWRYALYPVSGKKHQLRVHLASLGAPIINDDFYPQVLPEQVDNFSAPLQLLATDLWFTDPVTQQPLHFKTQRHLAPLVNLAN</sequence>
<keyword evidence="3" id="KW-1185">Reference proteome</keyword>
<dbReference type="EMBL" id="CP012365">
    <property type="protein sequence ID" value="AKX60297.1"/>
    <property type="molecule type" value="Genomic_DNA"/>
</dbReference>
<dbReference type="PANTHER" id="PTHR21600:SF84">
    <property type="entry name" value="PSEUDOURIDINE SYNTHASE RSUA_RLUA-LIKE DOMAIN-CONTAINING PROTEIN"/>
    <property type="match status" value="1"/>
</dbReference>
<proteinExistence type="predicted"/>
<dbReference type="PROSITE" id="PS01129">
    <property type="entry name" value="PSI_RLU"/>
    <property type="match status" value="1"/>
</dbReference>
<accession>A0A0K1XGJ4</accession>
<dbReference type="STRING" id="1697053.AKN87_00780"/>
<dbReference type="RefSeq" id="WP_053101594.1">
    <property type="nucleotide sequence ID" value="NZ_CP012365.1"/>
</dbReference>
<dbReference type="GO" id="GO:0000455">
    <property type="term" value="P:enzyme-directed rRNA pseudouridine synthesis"/>
    <property type="evidence" value="ECO:0007669"/>
    <property type="project" value="TreeGrafter"/>
</dbReference>
<evidence type="ECO:0000313" key="3">
    <source>
        <dbReference type="Proteomes" id="UP000063953"/>
    </source>
</evidence>
<dbReference type="InterPro" id="IPR006224">
    <property type="entry name" value="PsdUridine_synth_RluA-like_CS"/>
</dbReference>
<name>A0A0K1XGJ4_9GAMM</name>
<dbReference type="GO" id="GO:0003723">
    <property type="term" value="F:RNA binding"/>
    <property type="evidence" value="ECO:0007669"/>
    <property type="project" value="InterPro"/>
</dbReference>
<dbReference type="GO" id="GO:0009982">
    <property type="term" value="F:pseudouridine synthase activity"/>
    <property type="evidence" value="ECO:0007669"/>
    <property type="project" value="InterPro"/>
</dbReference>
<gene>
    <name evidence="2" type="ORF">AKN88_10405</name>
</gene>
<protein>
    <submittedName>
        <fullName evidence="2">Pseudouridine synthase</fullName>
    </submittedName>
</protein>
<dbReference type="SUPFAM" id="SSF55120">
    <property type="entry name" value="Pseudouridine synthase"/>
    <property type="match status" value="1"/>
</dbReference>
<feature type="domain" description="Pseudouridine synthase RsuA/RluA-like" evidence="1">
    <location>
        <begin position="93"/>
        <end position="240"/>
    </location>
</feature>
<dbReference type="Gene3D" id="3.30.2350.10">
    <property type="entry name" value="Pseudouridine synthase"/>
    <property type="match status" value="1"/>
</dbReference>
<organism evidence="2 3">
    <name type="scientific">Thiopseudomonas alkaliphila</name>
    <dbReference type="NCBI Taxonomy" id="1697053"/>
    <lineage>
        <taxon>Bacteria</taxon>
        <taxon>Pseudomonadati</taxon>
        <taxon>Pseudomonadota</taxon>
        <taxon>Gammaproteobacteria</taxon>
        <taxon>Pseudomonadales</taxon>
        <taxon>Pseudomonadaceae</taxon>
        <taxon>Thiopseudomonas</taxon>
    </lineage>
</organism>
<dbReference type="PATRIC" id="fig|1698449.3.peg.2095"/>
<evidence type="ECO:0000259" key="1">
    <source>
        <dbReference type="Pfam" id="PF00849"/>
    </source>
</evidence>
<dbReference type="GO" id="GO:0140098">
    <property type="term" value="F:catalytic activity, acting on RNA"/>
    <property type="evidence" value="ECO:0007669"/>
    <property type="project" value="UniProtKB-ARBA"/>
</dbReference>
<dbReference type="PANTHER" id="PTHR21600">
    <property type="entry name" value="MITOCHONDRIAL RNA PSEUDOURIDINE SYNTHASE"/>
    <property type="match status" value="1"/>
</dbReference>